<gene>
    <name evidence="1" type="ORF">CDAR_401391</name>
</gene>
<evidence type="ECO:0000313" key="2">
    <source>
        <dbReference type="Proteomes" id="UP001054837"/>
    </source>
</evidence>
<feature type="non-terminal residue" evidence="1">
    <location>
        <position position="1"/>
    </location>
</feature>
<dbReference type="Proteomes" id="UP001054837">
    <property type="component" value="Unassembled WGS sequence"/>
</dbReference>
<sequence length="101" mass="11130">RRRKDIAKLEIPFGIGPICQETPSLASFFGKPLQHFTATGKNKLPPFRFTPKQLCDRFSCVFHFTANLSHLPPPPPPPLASSVTICGLFAPKCHAGSTFPR</sequence>
<protein>
    <submittedName>
        <fullName evidence="1">Uncharacterized protein</fullName>
    </submittedName>
</protein>
<name>A0AAV4TMJ2_9ARAC</name>
<comment type="caution">
    <text evidence="1">The sequence shown here is derived from an EMBL/GenBank/DDBJ whole genome shotgun (WGS) entry which is preliminary data.</text>
</comment>
<evidence type="ECO:0000313" key="1">
    <source>
        <dbReference type="EMBL" id="GIY46187.1"/>
    </source>
</evidence>
<organism evidence="1 2">
    <name type="scientific">Caerostris darwini</name>
    <dbReference type="NCBI Taxonomy" id="1538125"/>
    <lineage>
        <taxon>Eukaryota</taxon>
        <taxon>Metazoa</taxon>
        <taxon>Ecdysozoa</taxon>
        <taxon>Arthropoda</taxon>
        <taxon>Chelicerata</taxon>
        <taxon>Arachnida</taxon>
        <taxon>Araneae</taxon>
        <taxon>Araneomorphae</taxon>
        <taxon>Entelegynae</taxon>
        <taxon>Araneoidea</taxon>
        <taxon>Araneidae</taxon>
        <taxon>Caerostris</taxon>
    </lineage>
</organism>
<proteinExistence type="predicted"/>
<keyword evidence="2" id="KW-1185">Reference proteome</keyword>
<accession>A0AAV4TMJ2</accession>
<dbReference type="AlphaFoldDB" id="A0AAV4TMJ2"/>
<dbReference type="EMBL" id="BPLQ01009722">
    <property type="protein sequence ID" value="GIY46187.1"/>
    <property type="molecule type" value="Genomic_DNA"/>
</dbReference>
<reference evidence="1 2" key="1">
    <citation type="submission" date="2021-06" db="EMBL/GenBank/DDBJ databases">
        <title>Caerostris darwini draft genome.</title>
        <authorList>
            <person name="Kono N."/>
            <person name="Arakawa K."/>
        </authorList>
    </citation>
    <scope>NUCLEOTIDE SEQUENCE [LARGE SCALE GENOMIC DNA]</scope>
</reference>